<accession>A0A0R1VX85</accession>
<evidence type="ECO:0008006" key="4">
    <source>
        <dbReference type="Google" id="ProtNLM"/>
    </source>
</evidence>
<keyword evidence="1" id="KW-0812">Transmembrane</keyword>
<dbReference type="PATRIC" id="fig|1423807.3.peg.1433"/>
<dbReference type="STRING" id="1423807.FD16_GL001405"/>
<dbReference type="EMBL" id="AZGF01000030">
    <property type="protein sequence ID" value="KRM10202.1"/>
    <property type="molecule type" value="Genomic_DNA"/>
</dbReference>
<dbReference type="OrthoDB" id="2249491at2"/>
<evidence type="ECO:0000256" key="1">
    <source>
        <dbReference type="SAM" id="Phobius"/>
    </source>
</evidence>
<reference evidence="2 3" key="1">
    <citation type="journal article" date="2015" name="Genome Announc.">
        <title>Expanding the biotechnology potential of lactobacilli through comparative genomics of 213 strains and associated genera.</title>
        <authorList>
            <person name="Sun Z."/>
            <person name="Harris H.M."/>
            <person name="McCann A."/>
            <person name="Guo C."/>
            <person name="Argimon S."/>
            <person name="Zhang W."/>
            <person name="Yang X."/>
            <person name="Jeffery I.B."/>
            <person name="Cooney J.C."/>
            <person name="Kagawa T.F."/>
            <person name="Liu W."/>
            <person name="Song Y."/>
            <person name="Salvetti E."/>
            <person name="Wrobel A."/>
            <person name="Rasinkangas P."/>
            <person name="Parkhill J."/>
            <person name="Rea M.C."/>
            <person name="O'Sullivan O."/>
            <person name="Ritari J."/>
            <person name="Douillard F.P."/>
            <person name="Paul Ross R."/>
            <person name="Yang R."/>
            <person name="Briner A.E."/>
            <person name="Felis G.E."/>
            <person name="de Vos W.M."/>
            <person name="Barrangou R."/>
            <person name="Klaenhammer T.R."/>
            <person name="Caufield P.W."/>
            <person name="Cui Y."/>
            <person name="Zhang H."/>
            <person name="O'Toole P.W."/>
        </authorList>
    </citation>
    <scope>NUCLEOTIDE SEQUENCE [LARGE SCALE GENOMIC DNA]</scope>
    <source>
        <strain evidence="2 3">DSM 5007</strain>
    </source>
</reference>
<sequence>MIVILLFIGAIIFAVSMIFMRPSVSKDIWVLIGLILTLGSITLIILNYHSHLGTVEENSTITYPLTSSVKGQKVLIYKQLGTKSERIYLYKTNPLNKKLEKTNPANTIVSVKNNQKTNQLKITKTYRVYPSEELQILFGVASKDHQFVRQHYQFSLKPGWQVKQIK</sequence>
<organism evidence="2 3">
    <name type="scientific">Paucilactobacillus suebicus DSM 5007 = KCTC 3549</name>
    <dbReference type="NCBI Taxonomy" id="1423807"/>
    <lineage>
        <taxon>Bacteria</taxon>
        <taxon>Bacillati</taxon>
        <taxon>Bacillota</taxon>
        <taxon>Bacilli</taxon>
        <taxon>Lactobacillales</taxon>
        <taxon>Lactobacillaceae</taxon>
        <taxon>Paucilactobacillus</taxon>
    </lineage>
</organism>
<feature type="transmembrane region" description="Helical" evidence="1">
    <location>
        <begin position="28"/>
        <end position="48"/>
    </location>
</feature>
<keyword evidence="3" id="KW-1185">Reference proteome</keyword>
<keyword evidence="1" id="KW-0472">Membrane</keyword>
<evidence type="ECO:0000313" key="3">
    <source>
        <dbReference type="Proteomes" id="UP000051820"/>
    </source>
</evidence>
<dbReference type="AlphaFoldDB" id="A0A0R1VX85"/>
<dbReference type="Proteomes" id="UP000051820">
    <property type="component" value="Unassembled WGS sequence"/>
</dbReference>
<keyword evidence="1" id="KW-1133">Transmembrane helix</keyword>
<dbReference type="RefSeq" id="WP_010621417.1">
    <property type="nucleotide sequence ID" value="NZ_AZGF01000030.1"/>
</dbReference>
<dbReference type="InterPro" id="IPR032083">
    <property type="entry name" value="DUF4811"/>
</dbReference>
<dbReference type="eggNOG" id="ENOG5030A6H">
    <property type="taxonomic scope" value="Bacteria"/>
</dbReference>
<evidence type="ECO:0000313" key="2">
    <source>
        <dbReference type="EMBL" id="KRM10202.1"/>
    </source>
</evidence>
<name>A0A0R1VX85_9LACO</name>
<proteinExistence type="predicted"/>
<protein>
    <recommendedName>
        <fullName evidence="4">DUF4811 domain-containing protein</fullName>
    </recommendedName>
</protein>
<dbReference type="Pfam" id="PF16069">
    <property type="entry name" value="DUF4811"/>
    <property type="match status" value="1"/>
</dbReference>
<gene>
    <name evidence="2" type="ORF">FD16_GL001405</name>
</gene>
<comment type="caution">
    <text evidence="2">The sequence shown here is derived from an EMBL/GenBank/DDBJ whole genome shotgun (WGS) entry which is preliminary data.</text>
</comment>